<evidence type="ECO:0000313" key="1">
    <source>
        <dbReference type="EMBL" id="KYG73657.1"/>
    </source>
</evidence>
<reference evidence="1 2" key="1">
    <citation type="submission" date="2016-01" db="EMBL/GenBank/DDBJ databases">
        <title>Genome sequencing of Roseivirga spongicola UST030701-084.</title>
        <authorList>
            <person name="Selvaratnam C."/>
            <person name="Thevarajoo S."/>
            <person name="Goh K.M."/>
            <person name="Ee R."/>
            <person name="Chan K.-G."/>
            <person name="Chong C.S."/>
        </authorList>
    </citation>
    <scope>NUCLEOTIDE SEQUENCE [LARGE SCALE GENOMIC DNA]</scope>
    <source>
        <strain evidence="1 2">UST030701-084</strain>
    </source>
</reference>
<dbReference type="EMBL" id="LRPC01000028">
    <property type="protein sequence ID" value="KYG73657.1"/>
    <property type="molecule type" value="Genomic_DNA"/>
</dbReference>
<evidence type="ECO:0000313" key="2">
    <source>
        <dbReference type="Proteomes" id="UP000075606"/>
    </source>
</evidence>
<accession>A0A150X4N1</accession>
<organism evidence="1 2">
    <name type="scientific">Roseivirga spongicola</name>
    <dbReference type="NCBI Taxonomy" id="333140"/>
    <lineage>
        <taxon>Bacteria</taxon>
        <taxon>Pseudomonadati</taxon>
        <taxon>Bacteroidota</taxon>
        <taxon>Cytophagia</taxon>
        <taxon>Cytophagales</taxon>
        <taxon>Roseivirgaceae</taxon>
        <taxon>Roseivirga</taxon>
    </lineage>
</organism>
<dbReference type="OrthoDB" id="9793669at2"/>
<dbReference type="STRING" id="333140.AWW68_13290"/>
<proteinExistence type="predicted"/>
<dbReference type="AlphaFoldDB" id="A0A150X4N1"/>
<gene>
    <name evidence="1" type="ORF">AWW68_13290</name>
</gene>
<name>A0A150X4N1_9BACT</name>
<dbReference type="RefSeq" id="WP_068222261.1">
    <property type="nucleotide sequence ID" value="NZ_CP139724.1"/>
</dbReference>
<keyword evidence="2" id="KW-1185">Reference proteome</keyword>
<dbReference type="Proteomes" id="UP000075606">
    <property type="component" value="Unassembled WGS sequence"/>
</dbReference>
<comment type="caution">
    <text evidence="1">The sequence shown here is derived from an EMBL/GenBank/DDBJ whole genome shotgun (WGS) entry which is preliminary data.</text>
</comment>
<protein>
    <submittedName>
        <fullName evidence="1">Uncharacterized protein</fullName>
    </submittedName>
</protein>
<sequence>MKKLIVILLCTISLQFSCTGQNNIEEQIKSAVLAAPAAVRDGAHVYGFNEKGEMITLREGTNNFVVRADDPTKEGFEVVSYPKDVEPFMARGRELRAEGKNRGEVLQMREEEMMNGSLQKPNYGSTLAIYYGENAKYNPETNELEGGQFRYVIYTPLATAESTGLPISPNGKGHPWVMFPGLYRAHIMVTPAEGN</sequence>